<dbReference type="Pfam" id="PF00036">
    <property type="entry name" value="EF-hand_1"/>
    <property type="match status" value="1"/>
</dbReference>
<dbReference type="SMART" id="SM00054">
    <property type="entry name" value="EFh"/>
    <property type="match status" value="1"/>
</dbReference>
<dbReference type="InterPro" id="IPR002048">
    <property type="entry name" value="EF_hand_dom"/>
</dbReference>
<keyword evidence="1" id="KW-0106">Calcium</keyword>
<evidence type="ECO:0000256" key="1">
    <source>
        <dbReference type="ARBA" id="ARBA00022837"/>
    </source>
</evidence>
<accession>A0A819TV15</accession>
<dbReference type="EMBL" id="CAJOBE010009376">
    <property type="protein sequence ID" value="CAF4083658.1"/>
    <property type="molecule type" value="Genomic_DNA"/>
</dbReference>
<dbReference type="SUPFAM" id="SSF47473">
    <property type="entry name" value="EF-hand"/>
    <property type="match status" value="1"/>
</dbReference>
<dbReference type="PROSITE" id="PS50222">
    <property type="entry name" value="EF_HAND_2"/>
    <property type="match status" value="1"/>
</dbReference>
<dbReference type="PROSITE" id="PS00018">
    <property type="entry name" value="EF_HAND_1"/>
    <property type="match status" value="1"/>
</dbReference>
<sequence length="119" mass="13207">ACALFSQIQNMASADWKDNLSNQEGHVKTGKTLTDTDVSYLSNISGFTSQQVREWHAGFLAIYDLFDEEKSGPNSPYIKVDEIFSKMDSNGDGKLSKEEFVSGCLQDDYLKKLLAPSIS</sequence>
<evidence type="ECO:0000259" key="2">
    <source>
        <dbReference type="PROSITE" id="PS50222"/>
    </source>
</evidence>
<dbReference type="GO" id="GO:0005509">
    <property type="term" value="F:calcium ion binding"/>
    <property type="evidence" value="ECO:0007669"/>
    <property type="project" value="InterPro"/>
</dbReference>
<comment type="caution">
    <text evidence="3">The sequence shown here is derived from an EMBL/GenBank/DDBJ whole genome shotgun (WGS) entry which is preliminary data.</text>
</comment>
<dbReference type="InterPro" id="IPR018247">
    <property type="entry name" value="EF_Hand_1_Ca_BS"/>
</dbReference>
<dbReference type="AlphaFoldDB" id="A0A819TV15"/>
<gene>
    <name evidence="3" type="ORF">FNK824_LOCUS30506</name>
</gene>
<evidence type="ECO:0000313" key="3">
    <source>
        <dbReference type="EMBL" id="CAF4083658.1"/>
    </source>
</evidence>
<evidence type="ECO:0000313" key="4">
    <source>
        <dbReference type="Proteomes" id="UP000663874"/>
    </source>
</evidence>
<feature type="domain" description="EF-hand" evidence="2">
    <location>
        <begin position="75"/>
        <end position="110"/>
    </location>
</feature>
<protein>
    <recommendedName>
        <fullName evidence="2">EF-hand domain-containing protein</fullName>
    </recommendedName>
</protein>
<dbReference type="InterPro" id="IPR011992">
    <property type="entry name" value="EF-hand-dom_pair"/>
</dbReference>
<name>A0A819TV15_9BILA</name>
<proteinExistence type="predicted"/>
<organism evidence="3 4">
    <name type="scientific">Rotaria sordida</name>
    <dbReference type="NCBI Taxonomy" id="392033"/>
    <lineage>
        <taxon>Eukaryota</taxon>
        <taxon>Metazoa</taxon>
        <taxon>Spiralia</taxon>
        <taxon>Gnathifera</taxon>
        <taxon>Rotifera</taxon>
        <taxon>Eurotatoria</taxon>
        <taxon>Bdelloidea</taxon>
        <taxon>Philodinida</taxon>
        <taxon>Philodinidae</taxon>
        <taxon>Rotaria</taxon>
    </lineage>
</organism>
<feature type="non-terminal residue" evidence="3">
    <location>
        <position position="1"/>
    </location>
</feature>
<dbReference type="Gene3D" id="1.10.238.10">
    <property type="entry name" value="EF-hand"/>
    <property type="match status" value="1"/>
</dbReference>
<dbReference type="Proteomes" id="UP000663874">
    <property type="component" value="Unassembled WGS sequence"/>
</dbReference>
<reference evidence="3" key="1">
    <citation type="submission" date="2021-02" db="EMBL/GenBank/DDBJ databases">
        <authorList>
            <person name="Nowell W R."/>
        </authorList>
    </citation>
    <scope>NUCLEOTIDE SEQUENCE</scope>
</reference>